<feature type="domain" description="Carrier" evidence="4">
    <location>
        <begin position="44"/>
        <end position="119"/>
    </location>
</feature>
<keyword evidence="2" id="KW-0596">Phosphopantetheine</keyword>
<dbReference type="Gene3D" id="1.10.1200.10">
    <property type="entry name" value="ACP-like"/>
    <property type="match status" value="2"/>
</dbReference>
<dbReference type="RefSeq" id="WP_110463374.1">
    <property type="nucleotide sequence ID" value="NZ_QKMR01000027.1"/>
</dbReference>
<dbReference type="PROSITE" id="PS50075">
    <property type="entry name" value="CARRIER"/>
    <property type="match status" value="2"/>
</dbReference>
<dbReference type="SMART" id="SM00823">
    <property type="entry name" value="PKS_PP"/>
    <property type="match status" value="2"/>
</dbReference>
<evidence type="ECO:0000313" key="5">
    <source>
        <dbReference type="EMBL" id="PYG84958.1"/>
    </source>
</evidence>
<gene>
    <name evidence="5" type="ORF">LY28_03416</name>
</gene>
<dbReference type="OrthoDB" id="51171at2"/>
<accession>A0A318Y1T4</accession>
<dbReference type="InterPro" id="IPR020806">
    <property type="entry name" value="PKS_PP-bd"/>
</dbReference>
<dbReference type="InterPro" id="IPR009081">
    <property type="entry name" value="PP-bd_ACP"/>
</dbReference>
<evidence type="ECO:0000313" key="6">
    <source>
        <dbReference type="Proteomes" id="UP000248132"/>
    </source>
</evidence>
<keyword evidence="6" id="KW-1185">Reference proteome</keyword>
<organism evidence="5 6">
    <name type="scientific">Ruminiclostridium sufflavum DSM 19573</name>
    <dbReference type="NCBI Taxonomy" id="1121337"/>
    <lineage>
        <taxon>Bacteria</taxon>
        <taxon>Bacillati</taxon>
        <taxon>Bacillota</taxon>
        <taxon>Clostridia</taxon>
        <taxon>Eubacteriales</taxon>
        <taxon>Oscillospiraceae</taxon>
        <taxon>Ruminiclostridium</taxon>
    </lineage>
</organism>
<name>A0A318Y1T4_9FIRM</name>
<dbReference type="PANTHER" id="PTHR45527:SF1">
    <property type="entry name" value="FATTY ACID SYNTHASE"/>
    <property type="match status" value="1"/>
</dbReference>
<evidence type="ECO:0000256" key="1">
    <source>
        <dbReference type="ARBA" id="ARBA00001957"/>
    </source>
</evidence>
<dbReference type="Pfam" id="PF00550">
    <property type="entry name" value="PP-binding"/>
    <property type="match status" value="2"/>
</dbReference>
<dbReference type="InterPro" id="IPR001242">
    <property type="entry name" value="Condensation_dom"/>
</dbReference>
<reference evidence="5 6" key="1">
    <citation type="submission" date="2018-06" db="EMBL/GenBank/DDBJ databases">
        <title>Genomic Encyclopedia of Type Strains, Phase I: the one thousand microbial genomes (KMG-I) project.</title>
        <authorList>
            <person name="Kyrpides N."/>
        </authorList>
    </citation>
    <scope>NUCLEOTIDE SEQUENCE [LARGE SCALE GENOMIC DNA]</scope>
    <source>
        <strain evidence="5 6">DSM 19573</strain>
    </source>
</reference>
<comment type="cofactor">
    <cofactor evidence="1">
        <name>pantetheine 4'-phosphate</name>
        <dbReference type="ChEBI" id="CHEBI:47942"/>
    </cofactor>
</comment>
<dbReference type="Gene3D" id="3.30.559.30">
    <property type="entry name" value="Nonribosomal peptide synthetase, condensation domain"/>
    <property type="match status" value="1"/>
</dbReference>
<proteinExistence type="predicted"/>
<feature type="domain" description="Carrier" evidence="4">
    <location>
        <begin position="659"/>
        <end position="735"/>
    </location>
</feature>
<dbReference type="GO" id="GO:0044550">
    <property type="term" value="P:secondary metabolite biosynthetic process"/>
    <property type="evidence" value="ECO:0007669"/>
    <property type="project" value="TreeGrafter"/>
</dbReference>
<dbReference type="EMBL" id="QKMR01000027">
    <property type="protein sequence ID" value="PYG84958.1"/>
    <property type="molecule type" value="Genomic_DNA"/>
</dbReference>
<dbReference type="SUPFAM" id="SSF52777">
    <property type="entry name" value="CoA-dependent acyltransferases"/>
    <property type="match status" value="2"/>
</dbReference>
<protein>
    <submittedName>
        <fullName evidence="5">Phosphopantetheine binding protein</fullName>
    </submittedName>
</protein>
<sequence>MSESIETLMKRYPVCRGYDIERLLERLKNQEEVQVYTAIKNSVSENRDWLVKRISEIKEIMPLSEIDTTKDISTFGLSSLEAMSLSGEIEERIGSRVSPTILYDYPSIDALSQYLFTLGDNKPLDEIEEILIEKEANECTANNTSQEVIEKCLAELVTKGISISVIQGKVCVRGIINSSLLEEVQVKINPYYNALVKYIGEKTFQPLSRSQERYRILTILQDGKAAYNDAIQIKLEGTLDVNALKKALLELINTHDLLRASFNMFGHQCVQVIDPPFTTIDFPYIDIEGLPLRNKELENIIREESTNAINPMKDANFRYKLIKVSSNEHILLITVHHILFDGYSFNPFISQLFSFYEAIHNGASLPEGVTGQYVDYIIKEYNEYDNDEGKAFWAQKMSGAPPYTELPLDFERLDVNSYRGTSISTVISHRLVDKMAQIEEKLKVSRFVILVSALQATLKQWTKQNDLVIGTVVQNRDKPSYQKMLGDFTNFLPLRFQITDYMKLEDLILQTNQVVKESLAHKSFSFEKIVDMAPVKLPNINPVYNIHVNYLPPQPKVKIDDRLTLGIQNNRLLSESSMMDLRFEWNENTSGINMVCEYNTDLFKNETIEQLAMQFEQILVYILEHDNSLVNDLPEVAIKHTKKVVTKSVQGRIQPLAKSTAFDYTKQIETAFSFVLPELNGLIDKDINFFQMGGSSKKAIELMMYLQENGLKVGITDIFRYPSVTLLAQYLAQHTDSAKGSESQPKYQPAVEKPIIHTENRHVTIKVTKQQETPNFLAGQSYRISCLYQLWQKRRK</sequence>
<dbReference type="GO" id="GO:0005737">
    <property type="term" value="C:cytoplasm"/>
    <property type="evidence" value="ECO:0007669"/>
    <property type="project" value="TreeGrafter"/>
</dbReference>
<dbReference type="GO" id="GO:0043041">
    <property type="term" value="P:amino acid activation for nonribosomal peptide biosynthetic process"/>
    <property type="evidence" value="ECO:0007669"/>
    <property type="project" value="TreeGrafter"/>
</dbReference>
<dbReference type="SUPFAM" id="SSF47336">
    <property type="entry name" value="ACP-like"/>
    <property type="match status" value="2"/>
</dbReference>
<evidence type="ECO:0000256" key="3">
    <source>
        <dbReference type="ARBA" id="ARBA00022553"/>
    </source>
</evidence>
<dbReference type="PANTHER" id="PTHR45527">
    <property type="entry name" value="NONRIBOSOMAL PEPTIDE SYNTHETASE"/>
    <property type="match status" value="1"/>
</dbReference>
<evidence type="ECO:0000256" key="2">
    <source>
        <dbReference type="ARBA" id="ARBA00022450"/>
    </source>
</evidence>
<dbReference type="Gene3D" id="3.30.559.10">
    <property type="entry name" value="Chloramphenicol acetyltransferase-like domain"/>
    <property type="match status" value="1"/>
</dbReference>
<dbReference type="GO" id="GO:0008610">
    <property type="term" value="P:lipid biosynthetic process"/>
    <property type="evidence" value="ECO:0007669"/>
    <property type="project" value="UniProtKB-ARBA"/>
</dbReference>
<dbReference type="Proteomes" id="UP000248132">
    <property type="component" value="Unassembled WGS sequence"/>
</dbReference>
<dbReference type="GO" id="GO:0031177">
    <property type="term" value="F:phosphopantetheine binding"/>
    <property type="evidence" value="ECO:0007669"/>
    <property type="project" value="InterPro"/>
</dbReference>
<comment type="caution">
    <text evidence="5">The sequence shown here is derived from an EMBL/GenBank/DDBJ whole genome shotgun (WGS) entry which is preliminary data.</text>
</comment>
<dbReference type="AlphaFoldDB" id="A0A318Y1T4"/>
<dbReference type="Pfam" id="PF00668">
    <property type="entry name" value="Condensation"/>
    <property type="match status" value="1"/>
</dbReference>
<keyword evidence="3" id="KW-0597">Phosphoprotein</keyword>
<dbReference type="GO" id="GO:0003824">
    <property type="term" value="F:catalytic activity"/>
    <property type="evidence" value="ECO:0007669"/>
    <property type="project" value="InterPro"/>
</dbReference>
<dbReference type="InterPro" id="IPR023213">
    <property type="entry name" value="CAT-like_dom_sf"/>
</dbReference>
<dbReference type="InterPro" id="IPR036736">
    <property type="entry name" value="ACP-like_sf"/>
</dbReference>
<evidence type="ECO:0000259" key="4">
    <source>
        <dbReference type="PROSITE" id="PS50075"/>
    </source>
</evidence>